<dbReference type="EMBL" id="JACAZH010000008">
    <property type="protein sequence ID" value="KAF7361195.1"/>
    <property type="molecule type" value="Genomic_DNA"/>
</dbReference>
<protein>
    <submittedName>
        <fullName evidence="1">Ribonucleoside-diphosphate reductase small chain</fullName>
    </submittedName>
</protein>
<dbReference type="GO" id="GO:0009263">
    <property type="term" value="P:deoxyribonucleotide biosynthetic process"/>
    <property type="evidence" value="ECO:0007669"/>
    <property type="project" value="InterPro"/>
</dbReference>
<dbReference type="Proteomes" id="UP000623467">
    <property type="component" value="Unassembled WGS sequence"/>
</dbReference>
<dbReference type="InterPro" id="IPR000358">
    <property type="entry name" value="RNR_small_fam"/>
</dbReference>
<dbReference type="Gene3D" id="1.10.620.20">
    <property type="entry name" value="Ribonucleotide Reductase, subunit A"/>
    <property type="match status" value="1"/>
</dbReference>
<dbReference type="AlphaFoldDB" id="A0A8H7D4I9"/>
<evidence type="ECO:0000313" key="1">
    <source>
        <dbReference type="EMBL" id="KAF7361195.1"/>
    </source>
</evidence>
<reference evidence="1" key="1">
    <citation type="submission" date="2020-05" db="EMBL/GenBank/DDBJ databases">
        <title>Mycena genomes resolve the evolution of fungal bioluminescence.</title>
        <authorList>
            <person name="Tsai I.J."/>
        </authorList>
    </citation>
    <scope>NUCLEOTIDE SEQUENCE</scope>
    <source>
        <strain evidence="1">160909Yilan</strain>
    </source>
</reference>
<dbReference type="PANTHER" id="PTHR23409">
    <property type="entry name" value="RIBONUCLEOSIDE-DIPHOSPHATE REDUCTASE SMALL CHAIN"/>
    <property type="match status" value="1"/>
</dbReference>
<accession>A0A8H7D4I9</accession>
<gene>
    <name evidence="1" type="ORF">MSAN_01151500</name>
</gene>
<evidence type="ECO:0000313" key="2">
    <source>
        <dbReference type="Proteomes" id="UP000623467"/>
    </source>
</evidence>
<dbReference type="PANTHER" id="PTHR23409:SF18">
    <property type="entry name" value="RIBONUCLEOSIDE-DIPHOSPHATE REDUCTASE SUBUNIT M2"/>
    <property type="match status" value="1"/>
</dbReference>
<dbReference type="SUPFAM" id="SSF47240">
    <property type="entry name" value="Ferritin-like"/>
    <property type="match status" value="1"/>
</dbReference>
<dbReference type="InterPro" id="IPR009078">
    <property type="entry name" value="Ferritin-like_SF"/>
</dbReference>
<sequence>MTVKPLRESLGPVHVSKVPLIFVEDAERKFLFDAIQTIPCIKREAEWALQWIADEKSAFGERLVAFAAVEEIVPGSFTSFWMKKRGLMPGLIFLNELISRDEGMHTDFPCLLFTPLRRHSHPDTVRCTITKAATIEQEFLTVH</sequence>
<comment type="caution">
    <text evidence="1">The sequence shown here is derived from an EMBL/GenBank/DDBJ whole genome shotgun (WGS) entry which is preliminary data.</text>
</comment>
<name>A0A8H7D4I9_9AGAR</name>
<keyword evidence="2" id="KW-1185">Reference proteome</keyword>
<dbReference type="OrthoDB" id="10248373at2759"/>
<dbReference type="GO" id="GO:0016491">
    <property type="term" value="F:oxidoreductase activity"/>
    <property type="evidence" value="ECO:0007669"/>
    <property type="project" value="InterPro"/>
</dbReference>
<proteinExistence type="predicted"/>
<dbReference type="Pfam" id="PF00268">
    <property type="entry name" value="Ribonuc_red_sm"/>
    <property type="match status" value="1"/>
</dbReference>
<organism evidence="1 2">
    <name type="scientific">Mycena sanguinolenta</name>
    <dbReference type="NCBI Taxonomy" id="230812"/>
    <lineage>
        <taxon>Eukaryota</taxon>
        <taxon>Fungi</taxon>
        <taxon>Dikarya</taxon>
        <taxon>Basidiomycota</taxon>
        <taxon>Agaricomycotina</taxon>
        <taxon>Agaricomycetes</taxon>
        <taxon>Agaricomycetidae</taxon>
        <taxon>Agaricales</taxon>
        <taxon>Marasmiineae</taxon>
        <taxon>Mycenaceae</taxon>
        <taxon>Mycena</taxon>
    </lineage>
</organism>
<dbReference type="InterPro" id="IPR012348">
    <property type="entry name" value="RNR-like"/>
</dbReference>